<keyword evidence="5" id="KW-0121">Carboxypeptidase</keyword>
<evidence type="ECO:0000256" key="1">
    <source>
        <dbReference type="ARBA" id="ARBA00022723"/>
    </source>
</evidence>
<dbReference type="SUPFAM" id="SSF55031">
    <property type="entry name" value="Bacterial exopeptidase dimerisation domain"/>
    <property type="match status" value="1"/>
</dbReference>
<keyword evidence="5" id="KW-0645">Protease</keyword>
<dbReference type="InterPro" id="IPR011650">
    <property type="entry name" value="Peptidase_M20_dimer"/>
</dbReference>
<evidence type="ECO:0000313" key="5">
    <source>
        <dbReference type="EMBL" id="ALC82370.1"/>
    </source>
</evidence>
<dbReference type="OrthoDB" id="9783294at2"/>
<accession>A0A0M4GA50</accession>
<protein>
    <submittedName>
        <fullName evidence="5">Carboxypeptidase</fullName>
    </submittedName>
</protein>
<dbReference type="PIRSF" id="PIRSF037238">
    <property type="entry name" value="Carboxypeptidase_G2"/>
    <property type="match status" value="1"/>
</dbReference>
<dbReference type="PANTHER" id="PTHR43808">
    <property type="entry name" value="ACETYLORNITHINE DEACETYLASE"/>
    <property type="match status" value="1"/>
</dbReference>
<dbReference type="InterPro" id="IPR002933">
    <property type="entry name" value="Peptidase_M20"/>
</dbReference>
<dbReference type="RefSeq" id="WP_053604156.1">
    <property type="nucleotide sequence ID" value="NZ_CP012600.1"/>
</dbReference>
<proteinExistence type="predicted"/>
<reference evidence="6" key="1">
    <citation type="submission" date="2015-08" db="EMBL/GenBank/DDBJ databases">
        <title>Genome sequencing project for genomic taxonomy and phylogenomics of Bacillus-like bacteria.</title>
        <authorList>
            <person name="Liu B."/>
            <person name="Wang J."/>
            <person name="Zhu Y."/>
            <person name="Liu G."/>
            <person name="Chen Q."/>
            <person name="Chen Z."/>
            <person name="Lan J."/>
            <person name="Che J."/>
            <person name="Ge C."/>
            <person name="Shi H."/>
            <person name="Pan Z."/>
            <person name="Liu X."/>
        </authorList>
    </citation>
    <scope>NUCLEOTIDE SEQUENCE [LARGE SCALE GENOMIC DNA]</scope>
    <source>
        <strain evidence="6">FJAT-4402</strain>
    </source>
</reference>
<dbReference type="GO" id="GO:0046872">
    <property type="term" value="F:metal ion binding"/>
    <property type="evidence" value="ECO:0007669"/>
    <property type="project" value="UniProtKB-KW"/>
</dbReference>
<dbReference type="GO" id="GO:0004180">
    <property type="term" value="F:carboxypeptidase activity"/>
    <property type="evidence" value="ECO:0007669"/>
    <property type="project" value="UniProtKB-KW"/>
</dbReference>
<dbReference type="STRING" id="1441095.AM592_12830"/>
<dbReference type="EMBL" id="CP012600">
    <property type="protein sequence ID" value="ALC82370.1"/>
    <property type="molecule type" value="Genomic_DNA"/>
</dbReference>
<keyword evidence="2" id="KW-0378">Hydrolase</keyword>
<dbReference type="InterPro" id="IPR017150">
    <property type="entry name" value="Pept_M20_glutamate_carboxypep"/>
</dbReference>
<feature type="active site" description="Proton acceptor" evidence="3">
    <location>
        <position position="135"/>
    </location>
</feature>
<feature type="domain" description="Peptidase M20 dimerisation" evidence="4">
    <location>
        <begin position="170"/>
        <end position="272"/>
    </location>
</feature>
<reference evidence="5 6" key="2">
    <citation type="journal article" date="2016" name="Int. J. Syst. Evol. Microbiol.">
        <title>Bacillus gobiensis sp. nov., isolated from a soil sample.</title>
        <authorList>
            <person name="Liu B."/>
            <person name="Liu G.H."/>
            <person name="Cetin S."/>
            <person name="Schumann P."/>
            <person name="Pan Z.Z."/>
            <person name="Chen Q.Q."/>
        </authorList>
    </citation>
    <scope>NUCLEOTIDE SEQUENCE [LARGE SCALE GENOMIC DNA]</scope>
    <source>
        <strain evidence="5 6">FJAT-4402</strain>
    </source>
</reference>
<dbReference type="InterPro" id="IPR050072">
    <property type="entry name" value="Peptidase_M20A"/>
</dbReference>
<dbReference type="SUPFAM" id="SSF53187">
    <property type="entry name" value="Zn-dependent exopeptidases"/>
    <property type="match status" value="1"/>
</dbReference>
<name>A0A0M4GA50_9BACI</name>
<evidence type="ECO:0000256" key="2">
    <source>
        <dbReference type="ARBA" id="ARBA00022801"/>
    </source>
</evidence>
<dbReference type="InterPro" id="IPR036264">
    <property type="entry name" value="Bact_exopeptidase_dim_dom"/>
</dbReference>
<gene>
    <name evidence="5" type="ORF">AM592_12830</name>
</gene>
<keyword evidence="1" id="KW-0479">Metal-binding</keyword>
<dbReference type="Pfam" id="PF07687">
    <property type="entry name" value="M20_dimer"/>
    <property type="match status" value="1"/>
</dbReference>
<dbReference type="Gene3D" id="3.40.630.10">
    <property type="entry name" value="Zn peptidases"/>
    <property type="match status" value="1"/>
</dbReference>
<dbReference type="CDD" id="cd03885">
    <property type="entry name" value="M20_CPDG2"/>
    <property type="match status" value="1"/>
</dbReference>
<dbReference type="Pfam" id="PF01546">
    <property type="entry name" value="Peptidase_M20"/>
    <property type="match status" value="1"/>
</dbReference>
<dbReference type="PATRIC" id="fig|1441095.3.peg.2814"/>
<dbReference type="Proteomes" id="UP000067625">
    <property type="component" value="Chromosome"/>
</dbReference>
<keyword evidence="6" id="KW-1185">Reference proteome</keyword>
<evidence type="ECO:0000256" key="3">
    <source>
        <dbReference type="PIRSR" id="PIRSR037238-1"/>
    </source>
</evidence>
<dbReference type="AlphaFoldDB" id="A0A0M4GA50"/>
<evidence type="ECO:0000313" key="6">
    <source>
        <dbReference type="Proteomes" id="UP000067625"/>
    </source>
</evidence>
<evidence type="ECO:0000259" key="4">
    <source>
        <dbReference type="Pfam" id="PF07687"/>
    </source>
</evidence>
<sequence length="370" mass="40503">MKNEKLALLEKLVNIDSGSHDKKGVDKIGGILAGLYQSIGFHAEIVEEKEIGNHLILRHPEAENPKIIIIAHMDTVFPEGTAKERPYKTEGNRAYGPGVIDMKASHVMLFYAMKYLTETNNACLRNVELVFNSDEEIGSVHSRALIEKHAKGKNYALIMEPARKDGSVVTERRGSGTYTLTIEGEAAHSGIEPEKGKSAIEELAHKIVKLQQLNDHENGVSVNVGVIEGGTTVNTVSAHAVGHVDVRVSSMEQFRPLEQKMEEVCETPDVEGTRIELTGHLDRPPMVKTEKSKALYELAKEIAEELNIDLKETYTGGGSDASFTASMGVATLDGLGPIGGNAHSDSEYLEIPSLDERLQLFIKLVERLSL</sequence>
<dbReference type="Gene3D" id="3.30.70.360">
    <property type="match status" value="1"/>
</dbReference>
<feature type="active site" evidence="3">
    <location>
        <position position="74"/>
    </location>
</feature>
<dbReference type="PANTHER" id="PTHR43808:SF9">
    <property type="entry name" value="BLL0789 PROTEIN"/>
    <property type="match status" value="1"/>
</dbReference>
<organism evidence="5 6">
    <name type="scientific">Bacillus gobiensis</name>
    <dbReference type="NCBI Taxonomy" id="1441095"/>
    <lineage>
        <taxon>Bacteria</taxon>
        <taxon>Bacillati</taxon>
        <taxon>Bacillota</taxon>
        <taxon>Bacilli</taxon>
        <taxon>Bacillales</taxon>
        <taxon>Bacillaceae</taxon>
        <taxon>Bacillus</taxon>
    </lineage>
</organism>